<reference evidence="1 2" key="1">
    <citation type="submission" date="2024-01" db="EMBL/GenBank/DDBJ databases">
        <title>The genomes of 5 underutilized Papilionoideae crops provide insights into root nodulation and disease resistanc.</title>
        <authorList>
            <person name="Yuan L."/>
        </authorList>
    </citation>
    <scope>NUCLEOTIDE SEQUENCE [LARGE SCALE GENOMIC DNA]</scope>
    <source>
        <strain evidence="1">ZHUSHIDOU_FW_LH</strain>
        <tissue evidence="1">Leaf</tissue>
    </source>
</reference>
<dbReference type="Proteomes" id="UP001372338">
    <property type="component" value="Unassembled WGS sequence"/>
</dbReference>
<proteinExistence type="predicted"/>
<protein>
    <submittedName>
        <fullName evidence="1">Uncharacterized protein</fullName>
    </submittedName>
</protein>
<evidence type="ECO:0000313" key="2">
    <source>
        <dbReference type="Proteomes" id="UP001372338"/>
    </source>
</evidence>
<dbReference type="AlphaFoldDB" id="A0AAN9FUK2"/>
<accession>A0AAN9FUK2</accession>
<organism evidence="1 2">
    <name type="scientific">Crotalaria pallida</name>
    <name type="common">Smooth rattlebox</name>
    <name type="synonym">Crotalaria striata</name>
    <dbReference type="NCBI Taxonomy" id="3830"/>
    <lineage>
        <taxon>Eukaryota</taxon>
        <taxon>Viridiplantae</taxon>
        <taxon>Streptophyta</taxon>
        <taxon>Embryophyta</taxon>
        <taxon>Tracheophyta</taxon>
        <taxon>Spermatophyta</taxon>
        <taxon>Magnoliopsida</taxon>
        <taxon>eudicotyledons</taxon>
        <taxon>Gunneridae</taxon>
        <taxon>Pentapetalae</taxon>
        <taxon>rosids</taxon>
        <taxon>fabids</taxon>
        <taxon>Fabales</taxon>
        <taxon>Fabaceae</taxon>
        <taxon>Papilionoideae</taxon>
        <taxon>50 kb inversion clade</taxon>
        <taxon>genistoids sensu lato</taxon>
        <taxon>core genistoids</taxon>
        <taxon>Crotalarieae</taxon>
        <taxon>Crotalaria</taxon>
    </lineage>
</organism>
<gene>
    <name evidence="1" type="ORF">RIF29_09320</name>
</gene>
<keyword evidence="2" id="KW-1185">Reference proteome</keyword>
<sequence length="128" mass="14040">MTIVHGFACPFGGLVSMVAHGVAEAMTKGNVVIVATMVVCGIRMYIPDDVAVVSGSVSSKPSVEKGLKWLGWKGGDVEHRVYNMPVLVVEWKHRVDNMVVLVVSSEVEEFVDARCGCWLEEKEDLPFF</sequence>
<evidence type="ECO:0000313" key="1">
    <source>
        <dbReference type="EMBL" id="KAK7281376.1"/>
    </source>
</evidence>
<comment type="caution">
    <text evidence="1">The sequence shown here is derived from an EMBL/GenBank/DDBJ whole genome shotgun (WGS) entry which is preliminary data.</text>
</comment>
<dbReference type="EMBL" id="JAYWIO010000002">
    <property type="protein sequence ID" value="KAK7281376.1"/>
    <property type="molecule type" value="Genomic_DNA"/>
</dbReference>
<name>A0AAN9FUK2_CROPI</name>